<sequence length="249" mass="26642">MDIKKLESLLNDLKNSKISISAALDALKNLPYEDIDFAKIDHHRGMRNGIPEVIFAQNKKTDDAVAIALAMLEKSGRFLITKATEEIYKALIKAIDSKKLKFYPKSKIISYGETKNKKGHVLIISAGTSDIPVAEEAEVTASFLGSRTERLYDVGVAGIHRLLSHRKLIQKTKVIIVAAGMEGALPSVVGGLTDKPVIAVPTSVGYGTSLGGLTALFAMLNSCVPGIAVVNIDNGFGAGCLAHKINIIC</sequence>
<gene>
    <name evidence="2" type="ORF">A45J_0274</name>
</gene>
<proteinExistence type="predicted"/>
<dbReference type="SMART" id="SM01001">
    <property type="entry name" value="AIRC"/>
    <property type="match status" value="1"/>
</dbReference>
<organism evidence="2">
    <name type="scientific">hot springs metagenome</name>
    <dbReference type="NCBI Taxonomy" id="433727"/>
    <lineage>
        <taxon>unclassified sequences</taxon>
        <taxon>metagenomes</taxon>
        <taxon>ecological metagenomes</taxon>
    </lineage>
</organism>
<dbReference type="EMBL" id="BLAB01000001">
    <property type="protein sequence ID" value="GER92558.1"/>
    <property type="molecule type" value="Genomic_DNA"/>
</dbReference>
<dbReference type="PANTHER" id="PTHR43064:SF1">
    <property type="entry name" value="SLL1489 PROTEIN"/>
    <property type="match status" value="1"/>
</dbReference>
<dbReference type="GO" id="GO:0006189">
    <property type="term" value="P:'de novo' IMP biosynthetic process"/>
    <property type="evidence" value="ECO:0007669"/>
    <property type="project" value="InterPro"/>
</dbReference>
<dbReference type="SUPFAM" id="SSF52255">
    <property type="entry name" value="N5-CAIR mutase (phosphoribosylaminoimidazole carboxylase, PurE)"/>
    <property type="match status" value="1"/>
</dbReference>
<dbReference type="InterPro" id="IPR039476">
    <property type="entry name" value="P2CMN_synthase_LarB"/>
</dbReference>
<dbReference type="InterPro" id="IPR000031">
    <property type="entry name" value="PurE_dom"/>
</dbReference>
<dbReference type="GO" id="GO:0016787">
    <property type="term" value="F:hydrolase activity"/>
    <property type="evidence" value="ECO:0007669"/>
    <property type="project" value="InterPro"/>
</dbReference>
<evidence type="ECO:0000259" key="1">
    <source>
        <dbReference type="SMART" id="SM01001"/>
    </source>
</evidence>
<feature type="domain" description="PurE" evidence="1">
    <location>
        <begin position="119"/>
        <end position="247"/>
    </location>
</feature>
<accession>A0A5J4KS92</accession>
<name>A0A5J4KS92_9ZZZZ</name>
<comment type="caution">
    <text evidence="2">The sequence shown here is derived from an EMBL/GenBank/DDBJ whole genome shotgun (WGS) entry which is preliminary data.</text>
</comment>
<evidence type="ECO:0000313" key="2">
    <source>
        <dbReference type="EMBL" id="GER92558.1"/>
    </source>
</evidence>
<reference evidence="2" key="1">
    <citation type="submission" date="2019-10" db="EMBL/GenBank/DDBJ databases">
        <title>Metagenomic sequencing of thiosulfate-disproportionating enrichment culture.</title>
        <authorList>
            <person name="Umezawa K."/>
            <person name="Kojima H."/>
            <person name="Fukui M."/>
        </authorList>
    </citation>
    <scope>NUCLEOTIDE SEQUENCE</scope>
    <source>
        <strain evidence="2">45J</strain>
    </source>
</reference>
<dbReference type="AlphaFoldDB" id="A0A5J4KS92"/>
<dbReference type="NCBIfam" id="NF033503">
    <property type="entry name" value="LarB"/>
    <property type="match status" value="1"/>
</dbReference>
<dbReference type="PANTHER" id="PTHR43064">
    <property type="entry name" value="PHOSPHORIBOSYLAMINOIMIDAZOLE CARBOXYLASE-RELATED"/>
    <property type="match status" value="1"/>
</dbReference>
<protein>
    <submittedName>
        <fullName evidence="2">1-(5-phosphoribosyl)-5-amino-4-imidazole-carboxylate carboxylase</fullName>
    </submittedName>
</protein>
<dbReference type="Gene3D" id="3.40.50.1970">
    <property type="match status" value="1"/>
</dbReference>
<dbReference type="Pfam" id="PF00731">
    <property type="entry name" value="AIRC"/>
    <property type="match status" value="1"/>
</dbReference>